<name>A0A139BT71_9PROT</name>
<accession>A0A139BT71</accession>
<dbReference type="EMBL" id="LSLI01000048">
    <property type="protein sequence ID" value="KXS31955.1"/>
    <property type="molecule type" value="Genomic_DNA"/>
</dbReference>
<comment type="caution">
    <text evidence="1">The sequence shown here is derived from an EMBL/GenBank/DDBJ whole genome shotgun (WGS) entry which is preliminary data.</text>
</comment>
<reference evidence="1 2" key="1">
    <citation type="submission" date="2016-02" db="EMBL/GenBank/DDBJ databases">
        <authorList>
            <person name="Wen L."/>
            <person name="He K."/>
            <person name="Yang H."/>
        </authorList>
    </citation>
    <scope>NUCLEOTIDE SEQUENCE [LARGE SCALE GENOMIC DNA]</scope>
    <source>
        <strain evidence="1">ShG14-8</strain>
    </source>
</reference>
<reference evidence="1 2" key="2">
    <citation type="submission" date="2016-03" db="EMBL/GenBank/DDBJ databases">
        <title>New uncultured bacterium of the family Gallionellaceae from acid mine drainage: description and reconstruction of genome based on metagenomic analysis of microbial community.</title>
        <authorList>
            <person name="Kadnikov V."/>
            <person name="Ivasenko D."/>
            <person name="Beletsky A."/>
            <person name="Mardanov A."/>
            <person name="Danilova E."/>
            <person name="Pimenov N."/>
            <person name="Karnachuk O."/>
            <person name="Ravin N."/>
        </authorList>
    </citation>
    <scope>NUCLEOTIDE SEQUENCE [LARGE SCALE GENOMIC DNA]</scope>
    <source>
        <strain evidence="1">ShG14-8</strain>
    </source>
</reference>
<evidence type="ECO:0000313" key="1">
    <source>
        <dbReference type="EMBL" id="KXS31955.1"/>
    </source>
</evidence>
<dbReference type="Proteomes" id="UP000070578">
    <property type="component" value="Unassembled WGS sequence"/>
</dbReference>
<evidence type="ECO:0000313" key="2">
    <source>
        <dbReference type="Proteomes" id="UP000070578"/>
    </source>
</evidence>
<gene>
    <name evidence="1" type="ORF">AWT59_1916</name>
</gene>
<proteinExistence type="predicted"/>
<sequence length="97" mass="11018">MLQRLYSREVSAIDIRAALAWTMYEILSQYSEVVTNCVLRRSNGMRDTARDNSARLMVNKKAKYFSLACCPNACRVAHACGAEKIMPVARSARILWM</sequence>
<protein>
    <submittedName>
        <fullName evidence="1">Uncharacterized protein</fullName>
    </submittedName>
</protein>
<dbReference type="AlphaFoldDB" id="A0A139BT71"/>
<organism evidence="1 2">
    <name type="scientific">Candidatus Gallionella acididurans</name>
    <dbReference type="NCBI Taxonomy" id="1796491"/>
    <lineage>
        <taxon>Bacteria</taxon>
        <taxon>Pseudomonadati</taxon>
        <taxon>Pseudomonadota</taxon>
        <taxon>Betaproteobacteria</taxon>
        <taxon>Nitrosomonadales</taxon>
        <taxon>Gallionellaceae</taxon>
        <taxon>Gallionella</taxon>
    </lineage>
</organism>